<dbReference type="InterPro" id="IPR014114">
    <property type="entry name" value="TraW"/>
</dbReference>
<proteinExistence type="predicted"/>
<protein>
    <submittedName>
        <fullName evidence="1">Type-F conjugative transfer system protein TraW</fullName>
    </submittedName>
</protein>
<dbReference type="NCBIfam" id="TIGR02743">
    <property type="entry name" value="TraW"/>
    <property type="match status" value="1"/>
</dbReference>
<evidence type="ECO:0000313" key="1">
    <source>
        <dbReference type="EMBL" id="MBQ0961756.1"/>
    </source>
</evidence>
<accession>A0A940YSQ2</accession>
<dbReference type="Proteomes" id="UP000678374">
    <property type="component" value="Unassembled WGS sequence"/>
</dbReference>
<organism evidence="1 2">
    <name type="scientific">Ideonella aquatica</name>
    <dbReference type="NCBI Taxonomy" id="2824119"/>
    <lineage>
        <taxon>Bacteria</taxon>
        <taxon>Pseudomonadati</taxon>
        <taxon>Pseudomonadota</taxon>
        <taxon>Betaproteobacteria</taxon>
        <taxon>Burkholderiales</taxon>
        <taxon>Sphaerotilaceae</taxon>
        <taxon>Ideonella</taxon>
    </lineage>
</organism>
<keyword evidence="2" id="KW-1185">Reference proteome</keyword>
<comment type="caution">
    <text evidence="1">The sequence shown here is derived from an EMBL/GenBank/DDBJ whole genome shotgun (WGS) entry which is preliminary data.</text>
</comment>
<dbReference type="EMBL" id="JAGQDE010000038">
    <property type="protein sequence ID" value="MBQ0961756.1"/>
    <property type="molecule type" value="Genomic_DNA"/>
</dbReference>
<sequence>MASVWTVSAQARDLGARGPLYEISEPDLLQEMLQVMRAKQASGELQRLQDEAKRRAIARVETPAAVPGLRRTVRARTFLFDPSVRFDEPVVDHQGRIVIAAGTVGNPLQAVRLTRELLFFDGRDPDQVKLVKARLDELGTLIKPILVAGQPLALTRQWKVQVFFDQDGQLVQRFGIRQVPARVSQDGLRLKVEELPL</sequence>
<name>A0A940YSQ2_9BURK</name>
<gene>
    <name evidence="1" type="primary">traW</name>
    <name evidence="1" type="ORF">KAK06_22660</name>
</gene>
<dbReference type="AlphaFoldDB" id="A0A940YSQ2"/>
<evidence type="ECO:0000313" key="2">
    <source>
        <dbReference type="Proteomes" id="UP000678374"/>
    </source>
</evidence>
<dbReference type="RefSeq" id="WP_210804443.1">
    <property type="nucleotide sequence ID" value="NZ_JAGQDE010000038.1"/>
</dbReference>
<reference evidence="1" key="1">
    <citation type="submission" date="2021-04" db="EMBL/GenBank/DDBJ databases">
        <title>The genome sequence of Ideonella sp. 4Y11.</title>
        <authorList>
            <person name="Liu Y."/>
        </authorList>
    </citation>
    <scope>NUCLEOTIDE SEQUENCE</scope>
    <source>
        <strain evidence="1">4Y11</strain>
    </source>
</reference>